<dbReference type="SMART" id="SM00267">
    <property type="entry name" value="GGDEF"/>
    <property type="match status" value="1"/>
</dbReference>
<feature type="domain" description="GGDEF" evidence="5">
    <location>
        <begin position="251"/>
        <end position="386"/>
    </location>
</feature>
<dbReference type="InterPro" id="IPR043128">
    <property type="entry name" value="Rev_trsase/Diguanyl_cyclase"/>
</dbReference>
<evidence type="ECO:0000313" key="6">
    <source>
        <dbReference type="EMBL" id="SHO58945.1"/>
    </source>
</evidence>
<keyword evidence="4" id="KW-0812">Transmembrane</keyword>
<dbReference type="InterPro" id="IPR029787">
    <property type="entry name" value="Nucleotide_cyclase"/>
</dbReference>
<proteinExistence type="predicted"/>
<feature type="transmembrane region" description="Helical" evidence="4">
    <location>
        <begin position="130"/>
        <end position="149"/>
    </location>
</feature>
<accession>A0A1M7Z2C1</accession>
<dbReference type="InterPro" id="IPR000160">
    <property type="entry name" value="GGDEF_dom"/>
</dbReference>
<dbReference type="FunFam" id="3.30.70.270:FF:000001">
    <property type="entry name" value="Diguanylate cyclase domain protein"/>
    <property type="match status" value="1"/>
</dbReference>
<dbReference type="GO" id="GO:1902201">
    <property type="term" value="P:negative regulation of bacterial-type flagellum-dependent cell motility"/>
    <property type="evidence" value="ECO:0007669"/>
    <property type="project" value="TreeGrafter"/>
</dbReference>
<dbReference type="Pfam" id="PF00990">
    <property type="entry name" value="GGDEF"/>
    <property type="match status" value="1"/>
</dbReference>
<evidence type="ECO:0000259" key="5">
    <source>
        <dbReference type="PROSITE" id="PS50887"/>
    </source>
</evidence>
<dbReference type="Gene3D" id="3.30.70.270">
    <property type="match status" value="1"/>
</dbReference>
<keyword evidence="4" id="KW-0472">Membrane</keyword>
<dbReference type="PANTHER" id="PTHR45138">
    <property type="entry name" value="REGULATORY COMPONENTS OF SENSORY TRANSDUCTION SYSTEM"/>
    <property type="match status" value="1"/>
</dbReference>
<dbReference type="PANTHER" id="PTHR45138:SF9">
    <property type="entry name" value="DIGUANYLATE CYCLASE DGCM-RELATED"/>
    <property type="match status" value="1"/>
</dbReference>
<dbReference type="STRING" id="1117707.VQ7734_04720"/>
<protein>
    <recommendedName>
        <fullName evidence="2">diguanylate cyclase</fullName>
        <ecNumber evidence="2">2.7.7.65</ecNumber>
    </recommendedName>
</protein>
<dbReference type="CDD" id="cd01949">
    <property type="entry name" value="GGDEF"/>
    <property type="match status" value="1"/>
</dbReference>
<dbReference type="Proteomes" id="UP000184600">
    <property type="component" value="Unassembled WGS sequence"/>
</dbReference>
<keyword evidence="4" id="KW-1133">Transmembrane helix</keyword>
<dbReference type="PROSITE" id="PS50887">
    <property type="entry name" value="GGDEF"/>
    <property type="match status" value="1"/>
</dbReference>
<evidence type="ECO:0000256" key="1">
    <source>
        <dbReference type="ARBA" id="ARBA00001946"/>
    </source>
</evidence>
<evidence type="ECO:0000256" key="4">
    <source>
        <dbReference type="SAM" id="Phobius"/>
    </source>
</evidence>
<feature type="transmembrane region" description="Helical" evidence="4">
    <location>
        <begin position="41"/>
        <end position="64"/>
    </location>
</feature>
<feature type="transmembrane region" description="Helical" evidence="4">
    <location>
        <begin position="99"/>
        <end position="118"/>
    </location>
</feature>
<dbReference type="GO" id="GO:0005886">
    <property type="term" value="C:plasma membrane"/>
    <property type="evidence" value="ECO:0007669"/>
    <property type="project" value="TreeGrafter"/>
</dbReference>
<evidence type="ECO:0000256" key="2">
    <source>
        <dbReference type="ARBA" id="ARBA00012528"/>
    </source>
</evidence>
<comment type="cofactor">
    <cofactor evidence="1">
        <name>Mg(2+)</name>
        <dbReference type="ChEBI" id="CHEBI:18420"/>
    </cofactor>
</comment>
<dbReference type="NCBIfam" id="TIGR00254">
    <property type="entry name" value="GGDEF"/>
    <property type="match status" value="1"/>
</dbReference>
<feature type="transmembrane region" description="Helical" evidence="4">
    <location>
        <begin position="6"/>
        <end position="29"/>
    </location>
</feature>
<organism evidence="6 7">
    <name type="scientific">Vibrio quintilis</name>
    <dbReference type="NCBI Taxonomy" id="1117707"/>
    <lineage>
        <taxon>Bacteria</taxon>
        <taxon>Pseudomonadati</taxon>
        <taxon>Pseudomonadota</taxon>
        <taxon>Gammaproteobacteria</taxon>
        <taxon>Vibrionales</taxon>
        <taxon>Vibrionaceae</taxon>
        <taxon>Vibrio</taxon>
    </lineage>
</organism>
<dbReference type="SUPFAM" id="SSF55073">
    <property type="entry name" value="Nucleotide cyclase"/>
    <property type="match status" value="1"/>
</dbReference>
<feature type="transmembrane region" description="Helical" evidence="4">
    <location>
        <begin position="161"/>
        <end position="183"/>
    </location>
</feature>
<evidence type="ECO:0000313" key="7">
    <source>
        <dbReference type="Proteomes" id="UP000184600"/>
    </source>
</evidence>
<dbReference type="AlphaFoldDB" id="A0A1M7Z2C1"/>
<dbReference type="EC" id="2.7.7.65" evidence="2"/>
<gene>
    <name evidence="6" type="primary">pleD_5</name>
    <name evidence="6" type="ORF">VQ7734_04720</name>
</gene>
<reference evidence="7" key="1">
    <citation type="submission" date="2016-12" db="EMBL/GenBank/DDBJ databases">
        <authorList>
            <person name="Rodrigo-Torres L."/>
            <person name="Arahal R.D."/>
            <person name="Lucena T."/>
        </authorList>
    </citation>
    <scope>NUCLEOTIDE SEQUENCE [LARGE SCALE GENOMIC DNA]</scope>
</reference>
<dbReference type="GO" id="GO:0043709">
    <property type="term" value="P:cell adhesion involved in single-species biofilm formation"/>
    <property type="evidence" value="ECO:0007669"/>
    <property type="project" value="TreeGrafter"/>
</dbReference>
<dbReference type="GO" id="GO:0052621">
    <property type="term" value="F:diguanylate cyclase activity"/>
    <property type="evidence" value="ECO:0007669"/>
    <property type="project" value="UniProtKB-EC"/>
</dbReference>
<dbReference type="EMBL" id="FRFG01000086">
    <property type="protein sequence ID" value="SHO58945.1"/>
    <property type="molecule type" value="Genomic_DNA"/>
</dbReference>
<evidence type="ECO:0000256" key="3">
    <source>
        <dbReference type="ARBA" id="ARBA00034247"/>
    </source>
</evidence>
<sequence length="391" mass="44885">MADLDVVNLVNILDSICCSLIGCFFLFQLKRDIYVHQRKAAICFFWLYLCWGVAFVIMAVRNWVNIEFSVLLSNALYMASFYLLLFGIFHWYRMKFYPWHYAVCTCHVCLYTAIQFGLLEWVSGSFIYRVYFAAANNMTLLSVMLCILFKHREYNGFGEKLVALCLGSLLLAALLPSVAVSFMNDMYFFQAAVRLAQSIACNFMLGALLSLFLFNQIDRHYQSSVRDELTGLYNRRYFWEQVQQYMSQVRQPFILAIIDVDYFKQVNDKLGHDAGDSVVQRVARVIQQNLSETDILARYGGDEFIVFFPLQRMQGAEQTLNSVRLAIHEICLNHADENMHCITASLGYAACHPSDGDTVEQMVKRADVALYQAKHGGRNRVVGLEEILQGV</sequence>
<dbReference type="InterPro" id="IPR050469">
    <property type="entry name" value="Diguanylate_Cyclase"/>
</dbReference>
<keyword evidence="7" id="KW-1185">Reference proteome</keyword>
<feature type="transmembrane region" description="Helical" evidence="4">
    <location>
        <begin position="195"/>
        <end position="214"/>
    </location>
</feature>
<feature type="transmembrane region" description="Helical" evidence="4">
    <location>
        <begin position="70"/>
        <end position="92"/>
    </location>
</feature>
<comment type="catalytic activity">
    <reaction evidence="3">
        <text>2 GTP = 3',3'-c-di-GMP + 2 diphosphate</text>
        <dbReference type="Rhea" id="RHEA:24898"/>
        <dbReference type="ChEBI" id="CHEBI:33019"/>
        <dbReference type="ChEBI" id="CHEBI:37565"/>
        <dbReference type="ChEBI" id="CHEBI:58805"/>
        <dbReference type="EC" id="2.7.7.65"/>
    </reaction>
</comment>
<name>A0A1M7Z2C1_9VIBR</name>